<dbReference type="EMBL" id="CCBQ010000004">
    <property type="protein sequence ID" value="CDO91857.1"/>
    <property type="molecule type" value="Genomic_DNA"/>
</dbReference>
<feature type="domain" description="Prokaryotic-type class I peptide chain release factors" evidence="2">
    <location>
        <begin position="31"/>
        <end position="159"/>
    </location>
</feature>
<dbReference type="SUPFAM" id="SSF110916">
    <property type="entry name" value="Peptidyl-tRNA hydrolase domain-like"/>
    <property type="match status" value="1"/>
</dbReference>
<proteinExistence type="predicted"/>
<accession>A0A0A8L154</accession>
<dbReference type="InterPro" id="IPR052104">
    <property type="entry name" value="Mito_Release_Factor_mL62"/>
</dbReference>
<dbReference type="Pfam" id="PF00472">
    <property type="entry name" value="RF-1"/>
    <property type="match status" value="1"/>
</dbReference>
<evidence type="ECO:0000256" key="1">
    <source>
        <dbReference type="SAM" id="MobiDB-lite"/>
    </source>
</evidence>
<reference evidence="3 4" key="1">
    <citation type="submission" date="2014-03" db="EMBL/GenBank/DDBJ databases">
        <title>The genome of Kluyveromyces dobzhanskii.</title>
        <authorList>
            <person name="Nystedt B."/>
            <person name="Astrom S."/>
        </authorList>
    </citation>
    <scope>NUCLEOTIDE SEQUENCE [LARGE SCALE GENOMIC DNA]</scope>
    <source>
        <strain evidence="3 4">CBS 2104</strain>
    </source>
</reference>
<evidence type="ECO:0000259" key="2">
    <source>
        <dbReference type="Pfam" id="PF00472"/>
    </source>
</evidence>
<gene>
    <name evidence="3" type="ORF">KLDO_g189</name>
</gene>
<dbReference type="PANTHER" id="PTHR11075:SF54">
    <property type="entry name" value="LARGE RIBOSOMAL SUBUNIT PROTEIN ML62"/>
    <property type="match status" value="1"/>
</dbReference>
<dbReference type="GO" id="GO:0005762">
    <property type="term" value="C:mitochondrial large ribosomal subunit"/>
    <property type="evidence" value="ECO:0007669"/>
    <property type="project" value="TreeGrafter"/>
</dbReference>
<dbReference type="OrthoDB" id="270639at2759"/>
<dbReference type="GO" id="GO:0016150">
    <property type="term" value="F:translation release factor activity, codon nonspecific"/>
    <property type="evidence" value="ECO:0007669"/>
    <property type="project" value="TreeGrafter"/>
</dbReference>
<feature type="compositionally biased region" description="Basic residues" evidence="1">
    <location>
        <begin position="148"/>
        <end position="165"/>
    </location>
</feature>
<sequence>MFPVLKRFFSDGKTIGKTWFDELKAENVPSKLFIATYDRSRGKGGQNVNKVNSKCTLTLHNFSACTWFPEEIRRQLLNKGCRYYARNKDALVIQSDETRSRDQNREICVEKLVKEVKKLVFFPGEVDDITKQKWTNIKKKANEVRLNEKKHKSEKKKSRSIKMQY</sequence>
<dbReference type="AlphaFoldDB" id="A0A0A8L154"/>
<dbReference type="Gene3D" id="3.30.160.20">
    <property type="match status" value="1"/>
</dbReference>
<organism evidence="3 4">
    <name type="scientific">Kluyveromyces dobzhanskii CBS 2104</name>
    <dbReference type="NCBI Taxonomy" id="1427455"/>
    <lineage>
        <taxon>Eukaryota</taxon>
        <taxon>Fungi</taxon>
        <taxon>Dikarya</taxon>
        <taxon>Ascomycota</taxon>
        <taxon>Saccharomycotina</taxon>
        <taxon>Saccharomycetes</taxon>
        <taxon>Saccharomycetales</taxon>
        <taxon>Saccharomycetaceae</taxon>
        <taxon>Kluyveromyces</taxon>
    </lineage>
</organism>
<dbReference type="GO" id="GO:0070126">
    <property type="term" value="P:mitochondrial translational termination"/>
    <property type="evidence" value="ECO:0007669"/>
    <property type="project" value="TreeGrafter"/>
</dbReference>
<comment type="caution">
    <text evidence="3">The sequence shown here is derived from an EMBL/GenBank/DDBJ whole genome shotgun (WGS) entry which is preliminary data.</text>
</comment>
<protein>
    <submittedName>
        <fullName evidence="3">WGS project CCBQ000000000 data, contig 00107</fullName>
    </submittedName>
</protein>
<name>A0A0A8L154_9SACH</name>
<dbReference type="Proteomes" id="UP000031516">
    <property type="component" value="Unassembled WGS sequence"/>
</dbReference>
<dbReference type="PANTHER" id="PTHR11075">
    <property type="entry name" value="PEPTIDE CHAIN RELEASE FACTOR"/>
    <property type="match status" value="1"/>
</dbReference>
<evidence type="ECO:0000313" key="3">
    <source>
        <dbReference type="EMBL" id="CDO91857.1"/>
    </source>
</evidence>
<keyword evidence="4" id="KW-1185">Reference proteome</keyword>
<feature type="region of interest" description="Disordered" evidence="1">
    <location>
        <begin position="145"/>
        <end position="165"/>
    </location>
</feature>
<dbReference type="GO" id="GO:0004045">
    <property type="term" value="F:peptidyl-tRNA hydrolase activity"/>
    <property type="evidence" value="ECO:0007669"/>
    <property type="project" value="TreeGrafter"/>
</dbReference>
<dbReference type="InterPro" id="IPR000352">
    <property type="entry name" value="Pep_chain_release_fac_I"/>
</dbReference>
<evidence type="ECO:0000313" key="4">
    <source>
        <dbReference type="Proteomes" id="UP000031516"/>
    </source>
</evidence>